<sequence>MNRAIHAVGASALAAAGAGMVVAAVAGLTISVDGGTAAETGLDAGPFVVAPVGALAATSFGYTVLAEARQALRADGFDLTRTDLGNAAAVAVAAPLTYALSVRVGVGPVVASALVGLCAHRLTETRDAPAYCGSFVGMATPAADADFGSVVAAGAATAVVFVLAKRSFNGFGGKLGTTAFVGCLSVGAVGGLAPGTGSVPEPTAAAGLIVAAAVAAHATFAVSVRLGRGPVVGSAVVGLIAGVVCPPLLAGGDAVAAVAFCASFVGMTAPERIPTPGAMLLAGGAAGVAFVGSAPYFVGFGGKLGTIAFAACLATAGLLSLGRLLAPAGSDAVTG</sequence>
<evidence type="ECO:0000313" key="2">
    <source>
        <dbReference type="EMBL" id="ELZ50631.1"/>
    </source>
</evidence>
<keyword evidence="1" id="KW-0812">Transmembrane</keyword>
<dbReference type="STRING" id="1227466.C464_02023"/>
<evidence type="ECO:0000313" key="3">
    <source>
        <dbReference type="Proteomes" id="UP000011509"/>
    </source>
</evidence>
<comment type="caution">
    <text evidence="2">The sequence shown here is derived from an EMBL/GenBank/DDBJ whole genome shotgun (WGS) entry which is preliminary data.</text>
</comment>
<feature type="transmembrane region" description="Helical" evidence="1">
    <location>
        <begin position="277"/>
        <end position="297"/>
    </location>
</feature>
<dbReference type="PATRIC" id="fig|1227466.3.peg.408"/>
<dbReference type="OrthoDB" id="241667at2157"/>
<protein>
    <submittedName>
        <fullName evidence="2">Uncharacterized protein</fullName>
    </submittedName>
</protein>
<dbReference type="RefSeq" id="WP_006111820.1">
    <property type="nucleotide sequence ID" value="NZ_AOJL01000012.1"/>
</dbReference>
<dbReference type="Proteomes" id="UP000011509">
    <property type="component" value="Unassembled WGS sequence"/>
</dbReference>
<feature type="transmembrane region" description="Helical" evidence="1">
    <location>
        <begin position="47"/>
        <end position="66"/>
    </location>
</feature>
<feature type="transmembrane region" description="Helical" evidence="1">
    <location>
        <begin position="205"/>
        <end position="224"/>
    </location>
</feature>
<dbReference type="EMBL" id="AOJL01000012">
    <property type="protein sequence ID" value="ELZ50631.1"/>
    <property type="molecule type" value="Genomic_DNA"/>
</dbReference>
<accession>M0ES64</accession>
<keyword evidence="3" id="KW-1185">Reference proteome</keyword>
<keyword evidence="1" id="KW-0472">Membrane</keyword>
<keyword evidence="1" id="KW-1133">Transmembrane helix</keyword>
<reference evidence="2 3" key="1">
    <citation type="journal article" date="2014" name="PLoS Genet.">
        <title>Phylogenetically driven sequencing of extremely halophilic archaea reveals strategies for static and dynamic osmo-response.</title>
        <authorList>
            <person name="Becker E.A."/>
            <person name="Seitzer P.M."/>
            <person name="Tritt A."/>
            <person name="Larsen D."/>
            <person name="Krusor M."/>
            <person name="Yao A.I."/>
            <person name="Wu D."/>
            <person name="Madern D."/>
            <person name="Eisen J.A."/>
            <person name="Darling A.E."/>
            <person name="Facciotti M.T."/>
        </authorList>
    </citation>
    <scope>NUCLEOTIDE SEQUENCE [LARGE SCALE GENOMIC DNA]</scope>
    <source>
        <strain evidence="2 3">DSM 10284</strain>
    </source>
</reference>
<gene>
    <name evidence="2" type="ORF">C464_02023</name>
</gene>
<evidence type="ECO:0000256" key="1">
    <source>
        <dbReference type="SAM" id="Phobius"/>
    </source>
</evidence>
<feature type="transmembrane region" description="Helical" evidence="1">
    <location>
        <begin position="87"/>
        <end position="106"/>
    </location>
</feature>
<feature type="transmembrane region" description="Helical" evidence="1">
    <location>
        <begin position="304"/>
        <end position="326"/>
    </location>
</feature>
<dbReference type="AlphaFoldDB" id="M0ES64"/>
<organism evidence="2 3">
    <name type="scientific">Halorubrum coriense DSM 10284</name>
    <dbReference type="NCBI Taxonomy" id="1227466"/>
    <lineage>
        <taxon>Archaea</taxon>
        <taxon>Methanobacteriati</taxon>
        <taxon>Methanobacteriota</taxon>
        <taxon>Stenosarchaea group</taxon>
        <taxon>Halobacteria</taxon>
        <taxon>Halobacteriales</taxon>
        <taxon>Haloferacaceae</taxon>
        <taxon>Halorubrum</taxon>
    </lineage>
</organism>
<proteinExistence type="predicted"/>
<name>M0ES64_9EURY</name>
<feature type="transmembrane region" description="Helical" evidence="1">
    <location>
        <begin position="147"/>
        <end position="164"/>
    </location>
</feature>
<feature type="transmembrane region" description="Helical" evidence="1">
    <location>
        <begin position="236"/>
        <end position="265"/>
    </location>
</feature>
<feature type="transmembrane region" description="Helical" evidence="1">
    <location>
        <begin position="171"/>
        <end position="193"/>
    </location>
</feature>